<dbReference type="InterPro" id="IPR004360">
    <property type="entry name" value="Glyas_Fos-R_dOase_dom"/>
</dbReference>
<feature type="domain" description="VOC" evidence="1">
    <location>
        <begin position="17"/>
        <end position="135"/>
    </location>
</feature>
<dbReference type="Gene3D" id="3.10.180.10">
    <property type="entry name" value="2,3-Dihydroxybiphenyl 1,2-Dioxygenase, domain 1"/>
    <property type="match status" value="1"/>
</dbReference>
<dbReference type="InterPro" id="IPR037523">
    <property type="entry name" value="VOC_core"/>
</dbReference>
<dbReference type="SUPFAM" id="SSF54593">
    <property type="entry name" value="Glyoxalase/Bleomycin resistance protein/Dihydroxybiphenyl dioxygenase"/>
    <property type="match status" value="1"/>
</dbReference>
<dbReference type="Pfam" id="PF00903">
    <property type="entry name" value="Glyoxalase"/>
    <property type="match status" value="1"/>
</dbReference>
<protein>
    <submittedName>
        <fullName evidence="2">Putative enzyme related to lactoylglutathione lyase</fullName>
    </submittedName>
</protein>
<accession>A0A562NPB0</accession>
<keyword evidence="2" id="KW-0456">Lyase</keyword>
<gene>
    <name evidence="2" type="ORF">IQ26_03791</name>
</gene>
<reference evidence="2 3" key="1">
    <citation type="journal article" date="2015" name="Stand. Genomic Sci.">
        <title>Genomic Encyclopedia of Bacterial and Archaeal Type Strains, Phase III: the genomes of soil and plant-associated and newly described type strains.</title>
        <authorList>
            <person name="Whitman W.B."/>
            <person name="Woyke T."/>
            <person name="Klenk H.P."/>
            <person name="Zhou Y."/>
            <person name="Lilburn T.G."/>
            <person name="Beck B.J."/>
            <person name="De Vos P."/>
            <person name="Vandamme P."/>
            <person name="Eisen J.A."/>
            <person name="Garrity G."/>
            <person name="Hugenholtz P."/>
            <person name="Kyrpides N.C."/>
        </authorList>
    </citation>
    <scope>NUCLEOTIDE SEQUENCE [LARGE SCALE GENOMIC DNA]</scope>
    <source>
        <strain evidence="2 3">CGMCC 1.2546</strain>
    </source>
</reference>
<sequence>MRLRHQLQYLEMPAIGAVRQVALSAGRDLDATLAFWHDVLGMTVHVRFEPPGIAFIMAGDVRLLFTDGLPAGTVYLDISDLDDFHASAKAAGVPFTAPPMLVHRDTEGLFGPAGESEWMAFLKDPAGNTIGLVERHPPQQQ</sequence>
<dbReference type="AlphaFoldDB" id="A0A562NPB0"/>
<dbReference type="EMBL" id="VLKT01000023">
    <property type="protein sequence ID" value="TWI34035.1"/>
    <property type="molecule type" value="Genomic_DNA"/>
</dbReference>
<evidence type="ECO:0000259" key="1">
    <source>
        <dbReference type="PROSITE" id="PS51819"/>
    </source>
</evidence>
<dbReference type="InterPro" id="IPR029068">
    <property type="entry name" value="Glyas_Bleomycin-R_OHBP_Dase"/>
</dbReference>
<dbReference type="Proteomes" id="UP000317122">
    <property type="component" value="Unassembled WGS sequence"/>
</dbReference>
<evidence type="ECO:0000313" key="2">
    <source>
        <dbReference type="EMBL" id="TWI34035.1"/>
    </source>
</evidence>
<dbReference type="GO" id="GO:0016829">
    <property type="term" value="F:lyase activity"/>
    <property type="evidence" value="ECO:0007669"/>
    <property type="project" value="UniProtKB-KW"/>
</dbReference>
<organism evidence="2 3">
    <name type="scientific">Mesorhizobium tianshanense</name>
    <dbReference type="NCBI Taxonomy" id="39844"/>
    <lineage>
        <taxon>Bacteria</taxon>
        <taxon>Pseudomonadati</taxon>
        <taxon>Pseudomonadota</taxon>
        <taxon>Alphaproteobacteria</taxon>
        <taxon>Hyphomicrobiales</taxon>
        <taxon>Phyllobacteriaceae</taxon>
        <taxon>Mesorhizobium</taxon>
    </lineage>
</organism>
<proteinExistence type="predicted"/>
<dbReference type="PROSITE" id="PS51819">
    <property type="entry name" value="VOC"/>
    <property type="match status" value="1"/>
</dbReference>
<name>A0A562NPB0_9HYPH</name>
<evidence type="ECO:0000313" key="3">
    <source>
        <dbReference type="Proteomes" id="UP000317122"/>
    </source>
</evidence>
<keyword evidence="3" id="KW-1185">Reference proteome</keyword>
<comment type="caution">
    <text evidence="2">The sequence shown here is derived from an EMBL/GenBank/DDBJ whole genome shotgun (WGS) entry which is preliminary data.</text>
</comment>